<keyword evidence="2" id="KW-1185">Reference proteome</keyword>
<protein>
    <submittedName>
        <fullName evidence="1">Uncharacterized protein</fullName>
    </submittedName>
</protein>
<reference evidence="1 2" key="1">
    <citation type="submission" date="2018-08" db="EMBL/GenBank/DDBJ databases">
        <title>Meiothermus hypogaeus DSM 23238 genome sequencing project.</title>
        <authorList>
            <person name="Da Costa M.S."/>
            <person name="Albuquerque L."/>
            <person name="Raposo P."/>
            <person name="Froufe H.J.C."/>
            <person name="Barroso C.S."/>
            <person name="Egas C."/>
        </authorList>
    </citation>
    <scope>NUCLEOTIDE SEQUENCE [LARGE SCALE GENOMIC DNA]</scope>
    <source>
        <strain evidence="1 2">DSM 23238</strain>
    </source>
</reference>
<evidence type="ECO:0000313" key="1">
    <source>
        <dbReference type="EMBL" id="RIH74656.1"/>
    </source>
</evidence>
<accession>A0ABX9MHM9</accession>
<dbReference type="EMBL" id="QWKY01000109">
    <property type="protein sequence ID" value="RIH74656.1"/>
    <property type="molecule type" value="Genomic_DNA"/>
</dbReference>
<sequence length="55" mass="6768">MKVLNILYCLLFDKNLIKLYCIETAKCKFHTSIQYIFPYVWINVIKFLYICHKYN</sequence>
<name>A0ABX9MHM9_9DEIN</name>
<gene>
    <name evidence="1" type="ORF">Mhypo_03243</name>
</gene>
<dbReference type="Proteomes" id="UP000265443">
    <property type="component" value="Unassembled WGS sequence"/>
</dbReference>
<comment type="caution">
    <text evidence="1">The sequence shown here is derived from an EMBL/GenBank/DDBJ whole genome shotgun (WGS) entry which is preliminary data.</text>
</comment>
<evidence type="ECO:0000313" key="2">
    <source>
        <dbReference type="Proteomes" id="UP000265443"/>
    </source>
</evidence>
<organism evidence="1 2">
    <name type="scientific">Meiothermus hypogaeus</name>
    <dbReference type="NCBI Taxonomy" id="884155"/>
    <lineage>
        <taxon>Bacteria</taxon>
        <taxon>Thermotogati</taxon>
        <taxon>Deinococcota</taxon>
        <taxon>Deinococci</taxon>
        <taxon>Thermales</taxon>
        <taxon>Thermaceae</taxon>
        <taxon>Meiothermus</taxon>
    </lineage>
</organism>
<proteinExistence type="predicted"/>